<dbReference type="Pfam" id="PF00437">
    <property type="entry name" value="T2SSE"/>
    <property type="match status" value="1"/>
</dbReference>
<organism evidence="6 7">
    <name type="scientific">Candidatus Taylorbacteria bacterium RIFCSPHIGHO2_02_FULL_43_32b</name>
    <dbReference type="NCBI Taxonomy" id="1802306"/>
    <lineage>
        <taxon>Bacteria</taxon>
        <taxon>Candidatus Tayloriibacteriota</taxon>
    </lineage>
</organism>
<accession>A0A1G2MEP8</accession>
<protein>
    <recommendedName>
        <fullName evidence="5">Bacterial type II secretion system protein E domain-containing protein</fullName>
    </recommendedName>
</protein>
<evidence type="ECO:0000256" key="3">
    <source>
        <dbReference type="ARBA" id="ARBA00022840"/>
    </source>
</evidence>
<comment type="caution">
    <text evidence="6">The sequence shown here is derived from an EMBL/GenBank/DDBJ whole genome shotgun (WGS) entry which is preliminary data.</text>
</comment>
<feature type="domain" description="Bacterial type II secretion system protein E" evidence="5">
    <location>
        <begin position="383"/>
        <end position="397"/>
    </location>
</feature>
<dbReference type="Proteomes" id="UP000177130">
    <property type="component" value="Unassembled WGS sequence"/>
</dbReference>
<keyword evidence="3" id="KW-0067">ATP-binding</keyword>
<comment type="similarity">
    <text evidence="1">Belongs to the GSP E family.</text>
</comment>
<proteinExistence type="inferred from homology"/>
<dbReference type="CDD" id="cd01129">
    <property type="entry name" value="PulE-GspE-like"/>
    <property type="match status" value="1"/>
</dbReference>
<dbReference type="Gene3D" id="3.40.50.300">
    <property type="entry name" value="P-loop containing nucleotide triphosphate hydrolases"/>
    <property type="match status" value="1"/>
</dbReference>
<dbReference type="InterPro" id="IPR001482">
    <property type="entry name" value="T2SS/T4SS_dom"/>
</dbReference>
<dbReference type="Gene3D" id="3.30.450.90">
    <property type="match status" value="1"/>
</dbReference>
<keyword evidence="2" id="KW-0547">Nucleotide-binding</keyword>
<dbReference type="InterPro" id="IPR027417">
    <property type="entry name" value="P-loop_NTPase"/>
</dbReference>
<dbReference type="GO" id="GO:0005524">
    <property type="term" value="F:ATP binding"/>
    <property type="evidence" value="ECO:0007669"/>
    <property type="project" value="UniProtKB-KW"/>
</dbReference>
<dbReference type="SUPFAM" id="SSF160246">
    <property type="entry name" value="EspE N-terminal domain-like"/>
    <property type="match status" value="1"/>
</dbReference>
<sequence>MTLLDLLVQKKIVRADDVPDISAAETTTGDLFAALEKYGVLERDFLETRGEFFGMPFRDLENIEIPFNILSYIPGESAKFYRIIPIGVVDNVLEIGVVNPENVETQNALTFISSRVSMPIRAYLIKVKDFDRIIETYRGLSGEVHQALGELEGELSEKKENKKEESAGQNKESDIRIVEQAPVTKIIATILHYATEGAGSDIHIEPMGDRTRVRFRVDGVLATSLVLPNHVHDALVARIKILSNLRLDEKRKPQDGRFSAKIDNKKIDFRVSTLPVYYGEKVVMRILDTARGVRGLEDMGLSGDGLAKVKKAIERPFGLILISGPTGSGKSTTLYSMLKELDFETDNVMSLEDPVEYNIPGMNQAQIKPEIGFSFATGLRTSLRQDPDVIMVGEIRDKETAQLAVQAALTGHLVLSTIHTNNSVGVIPRLIDMGVDPFLIAPTLIMAVAQRLVSLLHPPGKPVSVEGSISMMIQKSFQDLSEEVRSKIQIPDTIYEALPSPDCPKGTRGRTAVFEILEMNKELEQVILKNPTDIEIMKVARKNGMITMHEDALLKAFKGLIPFSEVNKI</sequence>
<dbReference type="PROSITE" id="PS00662">
    <property type="entry name" value="T2SP_E"/>
    <property type="match status" value="1"/>
</dbReference>
<dbReference type="PANTHER" id="PTHR30258">
    <property type="entry name" value="TYPE II SECRETION SYSTEM PROTEIN GSPE-RELATED"/>
    <property type="match status" value="1"/>
</dbReference>
<dbReference type="SUPFAM" id="SSF52540">
    <property type="entry name" value="P-loop containing nucleoside triphosphate hydrolases"/>
    <property type="match status" value="1"/>
</dbReference>
<evidence type="ECO:0000256" key="1">
    <source>
        <dbReference type="ARBA" id="ARBA00006611"/>
    </source>
</evidence>
<evidence type="ECO:0000313" key="7">
    <source>
        <dbReference type="Proteomes" id="UP000177130"/>
    </source>
</evidence>
<dbReference type="EMBL" id="MHRK01000058">
    <property type="protein sequence ID" value="OHA22174.1"/>
    <property type="molecule type" value="Genomic_DNA"/>
</dbReference>
<dbReference type="Pfam" id="PF05157">
    <property type="entry name" value="MshEN"/>
    <property type="match status" value="1"/>
</dbReference>
<feature type="region of interest" description="Disordered" evidence="4">
    <location>
        <begin position="152"/>
        <end position="174"/>
    </location>
</feature>
<dbReference type="PANTHER" id="PTHR30258:SF1">
    <property type="entry name" value="PROTEIN TRANSPORT PROTEIN HOFB HOMOLOG"/>
    <property type="match status" value="1"/>
</dbReference>
<evidence type="ECO:0000256" key="4">
    <source>
        <dbReference type="SAM" id="MobiDB-lite"/>
    </source>
</evidence>
<feature type="compositionally biased region" description="Basic and acidic residues" evidence="4">
    <location>
        <begin position="155"/>
        <end position="174"/>
    </location>
</feature>
<evidence type="ECO:0000256" key="2">
    <source>
        <dbReference type="ARBA" id="ARBA00022741"/>
    </source>
</evidence>
<dbReference type="STRING" id="1802306.A3C72_02360"/>
<dbReference type="Gene3D" id="3.30.300.160">
    <property type="entry name" value="Type II secretion system, protein E, N-terminal domain"/>
    <property type="match status" value="1"/>
</dbReference>
<evidence type="ECO:0000313" key="6">
    <source>
        <dbReference type="EMBL" id="OHA22174.1"/>
    </source>
</evidence>
<dbReference type="InterPro" id="IPR007831">
    <property type="entry name" value="T2SS_GspE_N"/>
</dbReference>
<reference evidence="6 7" key="1">
    <citation type="journal article" date="2016" name="Nat. Commun.">
        <title>Thousands of microbial genomes shed light on interconnected biogeochemical processes in an aquifer system.</title>
        <authorList>
            <person name="Anantharaman K."/>
            <person name="Brown C.T."/>
            <person name="Hug L.A."/>
            <person name="Sharon I."/>
            <person name="Castelle C.J."/>
            <person name="Probst A.J."/>
            <person name="Thomas B.C."/>
            <person name="Singh A."/>
            <person name="Wilkins M.J."/>
            <person name="Karaoz U."/>
            <person name="Brodie E.L."/>
            <person name="Williams K.H."/>
            <person name="Hubbard S.S."/>
            <person name="Banfield J.F."/>
        </authorList>
    </citation>
    <scope>NUCLEOTIDE SEQUENCE [LARGE SCALE GENOMIC DNA]</scope>
</reference>
<dbReference type="GO" id="GO:0016887">
    <property type="term" value="F:ATP hydrolysis activity"/>
    <property type="evidence" value="ECO:0007669"/>
    <property type="project" value="TreeGrafter"/>
</dbReference>
<dbReference type="AlphaFoldDB" id="A0A1G2MEP8"/>
<evidence type="ECO:0000259" key="5">
    <source>
        <dbReference type="PROSITE" id="PS00662"/>
    </source>
</evidence>
<dbReference type="InterPro" id="IPR037257">
    <property type="entry name" value="T2SS_E_N_sf"/>
</dbReference>
<name>A0A1G2MEP8_9BACT</name>
<gene>
    <name evidence="6" type="ORF">A3C72_02360</name>
</gene>
<dbReference type="GO" id="GO:0005886">
    <property type="term" value="C:plasma membrane"/>
    <property type="evidence" value="ECO:0007669"/>
    <property type="project" value="TreeGrafter"/>
</dbReference>